<dbReference type="PANTHER" id="PTHR23504:SF15">
    <property type="entry name" value="MAJOR FACILITATOR SUPERFAMILY (MFS) PROFILE DOMAIN-CONTAINING PROTEIN"/>
    <property type="match status" value="1"/>
</dbReference>
<evidence type="ECO:0000259" key="7">
    <source>
        <dbReference type="PROSITE" id="PS50850"/>
    </source>
</evidence>
<keyword evidence="4 6" id="KW-1133">Transmembrane helix</keyword>
<organism evidence="8 9">
    <name type="scientific">Bodo saltans</name>
    <name type="common">Flagellated protozoan</name>
    <dbReference type="NCBI Taxonomy" id="75058"/>
    <lineage>
        <taxon>Eukaryota</taxon>
        <taxon>Discoba</taxon>
        <taxon>Euglenozoa</taxon>
        <taxon>Kinetoplastea</taxon>
        <taxon>Metakinetoplastina</taxon>
        <taxon>Eubodonida</taxon>
        <taxon>Bodonidae</taxon>
        <taxon>Bodo</taxon>
    </lineage>
</organism>
<reference evidence="9" key="1">
    <citation type="submission" date="2015-09" db="EMBL/GenBank/DDBJ databases">
        <authorList>
            <consortium name="Pathogen Informatics"/>
        </authorList>
    </citation>
    <scope>NUCLEOTIDE SEQUENCE [LARGE SCALE GENOMIC DNA]</scope>
    <source>
        <strain evidence="9">Lake Konstanz</strain>
    </source>
</reference>
<feature type="transmembrane region" description="Helical" evidence="6">
    <location>
        <begin position="172"/>
        <end position="191"/>
    </location>
</feature>
<protein>
    <submittedName>
        <fullName evidence="8">Transmembrane protein, putative</fullName>
    </submittedName>
</protein>
<dbReference type="EMBL" id="CYKH01001692">
    <property type="protein sequence ID" value="CUG88971.1"/>
    <property type="molecule type" value="Genomic_DNA"/>
</dbReference>
<keyword evidence="9" id="KW-1185">Reference proteome</keyword>
<feature type="domain" description="Major facilitator superfamily (MFS) profile" evidence="7">
    <location>
        <begin position="106"/>
        <end position="215"/>
    </location>
</feature>
<gene>
    <name evidence="8" type="ORF">BSAL_18565</name>
</gene>
<dbReference type="GO" id="GO:0022857">
    <property type="term" value="F:transmembrane transporter activity"/>
    <property type="evidence" value="ECO:0007669"/>
    <property type="project" value="InterPro"/>
</dbReference>
<dbReference type="AlphaFoldDB" id="A0A0S4JHM9"/>
<keyword evidence="3 6" id="KW-0812">Transmembrane</keyword>
<dbReference type="OrthoDB" id="419616at2759"/>
<dbReference type="PANTHER" id="PTHR23504">
    <property type="entry name" value="MAJOR FACILITATOR SUPERFAMILY DOMAIN-CONTAINING PROTEIN 10"/>
    <property type="match status" value="1"/>
</dbReference>
<feature type="transmembrane region" description="Helical" evidence="6">
    <location>
        <begin position="103"/>
        <end position="130"/>
    </location>
</feature>
<dbReference type="InterPro" id="IPR036259">
    <property type="entry name" value="MFS_trans_sf"/>
</dbReference>
<keyword evidence="2" id="KW-0813">Transport</keyword>
<keyword evidence="5 6" id="KW-0472">Membrane</keyword>
<dbReference type="GO" id="GO:0016020">
    <property type="term" value="C:membrane"/>
    <property type="evidence" value="ECO:0007669"/>
    <property type="project" value="UniProtKB-SubCell"/>
</dbReference>
<dbReference type="Proteomes" id="UP000051952">
    <property type="component" value="Unassembled WGS sequence"/>
</dbReference>
<dbReference type="PROSITE" id="PS50850">
    <property type="entry name" value="MFS"/>
    <property type="match status" value="1"/>
</dbReference>
<evidence type="ECO:0000256" key="3">
    <source>
        <dbReference type="ARBA" id="ARBA00022692"/>
    </source>
</evidence>
<accession>A0A0S4JHM9</accession>
<evidence type="ECO:0000256" key="1">
    <source>
        <dbReference type="ARBA" id="ARBA00004141"/>
    </source>
</evidence>
<evidence type="ECO:0000256" key="4">
    <source>
        <dbReference type="ARBA" id="ARBA00022989"/>
    </source>
</evidence>
<dbReference type="VEuPathDB" id="TriTrypDB:BSAL_18565"/>
<sequence length="215" mass="23048">MLRANVDHRPPSPIQAAVHTTTTILVRRHDEIVSCAPPVEYLHDAPLHADGDRFGITILAPLSPTLSSSSASSSFAASDSSPSTPRPPPASVFHLPATLRTQILATMMVIVVEAVAATFPLPLVGLFVAYMGKMEVDDAGYISGYLVAAYFLGQVISGPICGRLSDIIGRRAVLLAGLLISAQLSLVFGFSTTPQHHVHHRRPCFTSRQPYELKS</sequence>
<evidence type="ECO:0000256" key="5">
    <source>
        <dbReference type="ARBA" id="ARBA00023136"/>
    </source>
</evidence>
<feature type="transmembrane region" description="Helical" evidence="6">
    <location>
        <begin position="142"/>
        <end position="160"/>
    </location>
</feature>
<dbReference type="InterPro" id="IPR020846">
    <property type="entry name" value="MFS_dom"/>
</dbReference>
<dbReference type="Gene3D" id="1.20.1250.20">
    <property type="entry name" value="MFS general substrate transporter like domains"/>
    <property type="match status" value="1"/>
</dbReference>
<evidence type="ECO:0000313" key="8">
    <source>
        <dbReference type="EMBL" id="CUG88971.1"/>
    </source>
</evidence>
<name>A0A0S4JHM9_BODSA</name>
<dbReference type="SUPFAM" id="SSF103473">
    <property type="entry name" value="MFS general substrate transporter"/>
    <property type="match status" value="1"/>
</dbReference>
<comment type="subcellular location">
    <subcellularLocation>
        <location evidence="1">Membrane</location>
        <topology evidence="1">Multi-pass membrane protein</topology>
    </subcellularLocation>
</comment>
<evidence type="ECO:0000313" key="9">
    <source>
        <dbReference type="Proteomes" id="UP000051952"/>
    </source>
</evidence>
<proteinExistence type="predicted"/>
<evidence type="ECO:0000256" key="2">
    <source>
        <dbReference type="ARBA" id="ARBA00022448"/>
    </source>
</evidence>
<evidence type="ECO:0000256" key="6">
    <source>
        <dbReference type="SAM" id="Phobius"/>
    </source>
</evidence>